<dbReference type="Proteomes" id="UP000266615">
    <property type="component" value="Unassembled WGS sequence"/>
</dbReference>
<dbReference type="AlphaFoldDB" id="A0A3A4FAY2"/>
<evidence type="ECO:0000256" key="1">
    <source>
        <dbReference type="SAM" id="MobiDB-lite"/>
    </source>
</evidence>
<accession>A0A3A4FAY2</accession>
<protein>
    <submittedName>
        <fullName evidence="2">Uncharacterized protein</fullName>
    </submittedName>
</protein>
<feature type="compositionally biased region" description="Basic and acidic residues" evidence="1">
    <location>
        <begin position="65"/>
        <end position="74"/>
    </location>
</feature>
<keyword evidence="3" id="KW-1185">Reference proteome</keyword>
<dbReference type="InterPro" id="IPR024079">
    <property type="entry name" value="MetalloPept_cat_dom_sf"/>
</dbReference>
<evidence type="ECO:0000313" key="3">
    <source>
        <dbReference type="Proteomes" id="UP000266615"/>
    </source>
</evidence>
<gene>
    <name evidence="2" type="ORF">D3250_07550</name>
</gene>
<name>A0A3A4FAY2_9MICC</name>
<feature type="region of interest" description="Disordered" evidence="1">
    <location>
        <begin position="52"/>
        <end position="83"/>
    </location>
</feature>
<comment type="caution">
    <text evidence="2">The sequence shown here is derived from an EMBL/GenBank/DDBJ whole genome shotgun (WGS) entry which is preliminary data.</text>
</comment>
<dbReference type="EMBL" id="QYZP01000002">
    <property type="protein sequence ID" value="RJN31954.1"/>
    <property type="molecule type" value="Genomic_DNA"/>
</dbReference>
<proteinExistence type="predicted"/>
<evidence type="ECO:0000313" key="2">
    <source>
        <dbReference type="EMBL" id="RJN31954.1"/>
    </source>
</evidence>
<reference evidence="2 3" key="1">
    <citation type="submission" date="2018-09" db="EMBL/GenBank/DDBJ databases">
        <title>Nesterenkonia natronophila sp. nov., an alkaliphilic actinobacteriume isolated from a soda lake, and emended description of the genus Nesterenkonia.</title>
        <authorList>
            <person name="Menes R.J."/>
            <person name="Iriarte A."/>
        </authorList>
    </citation>
    <scope>NUCLEOTIDE SEQUENCE [LARGE SCALE GENOMIC DNA]</scope>
    <source>
        <strain evidence="2 3">M8</strain>
    </source>
</reference>
<feature type="compositionally biased region" description="Pro residues" evidence="1">
    <location>
        <begin position="55"/>
        <end position="64"/>
    </location>
</feature>
<organism evidence="2 3">
    <name type="scientific">Nesterenkonia natronophila</name>
    <dbReference type="NCBI Taxonomy" id="2174932"/>
    <lineage>
        <taxon>Bacteria</taxon>
        <taxon>Bacillati</taxon>
        <taxon>Actinomycetota</taxon>
        <taxon>Actinomycetes</taxon>
        <taxon>Micrococcales</taxon>
        <taxon>Micrococcaceae</taxon>
        <taxon>Nesterenkonia</taxon>
    </lineage>
</organism>
<sequence length="660" mass="73403">MFGLAGGPMSTQSQDIRWLNGFLQSLWPAASELIGAEFSHAAVTAFNRVEIDSVPPAPPAPGPTPRRDPARPPDAESGPSPRVADLVSAKKAIRRYRRTMNLRFRAVTDELGRTLKVTLRMSRSSTRIHLRPPPQFRATGPESITAYFPPLDADRHHLRTRISTLGKVGEAVGLRIRVDAYLRLRVRLSADEAPVVSIDKPVLATDRRGAIAQSLHQWKDEVKAKVTDNALHEKLGFLSTARYDPVAARTTRPRRIFPDRGVLPDGINLVLVPDGFNPEDHNLFDAYVQAVRDRLYQPDDERVNEPFHSFRSVLHLWELRPDQRRDGDFVVGAHAVGSGYAACLGNLARLAAIGRSAEEATSGTTILVFIAHRRAAQFDQARAAGRKVRAMAMGNVVLLPLRENHDVRAFANLLLHELGHTVLGNLADEYDENKHETYRGQQRLAPNLESEPVRRPGPGAHSLRFTKWEEWIRNPEHLPVWNQHPIIGVEGGGYYGRGIWRPAQDCAMNSGQNADMAQFCAVCREQVTRTMCGLLPPGRFLLRISDATRDAELLMVEPVTPDRTLIREQLRVTVGATAEIQVGLLAGTLPEPWTISTHLKGAGRLQSPRDHRFIEGAVAPPRAWSFRGQVGDLLTMKINSGCPFTPSDETPQYTIELECR</sequence>
<dbReference type="GO" id="GO:0008237">
    <property type="term" value="F:metallopeptidase activity"/>
    <property type="evidence" value="ECO:0007669"/>
    <property type="project" value="InterPro"/>
</dbReference>
<dbReference type="Gene3D" id="3.40.390.10">
    <property type="entry name" value="Collagenase (Catalytic Domain)"/>
    <property type="match status" value="1"/>
</dbReference>